<comment type="caution">
    <text evidence="1">The sequence shown here is derived from an EMBL/GenBank/DDBJ whole genome shotgun (WGS) entry which is preliminary data.</text>
</comment>
<reference evidence="1" key="1">
    <citation type="journal article" date="2015" name="Nature">
        <title>Complex archaea that bridge the gap between prokaryotes and eukaryotes.</title>
        <authorList>
            <person name="Spang A."/>
            <person name="Saw J.H."/>
            <person name="Jorgensen S.L."/>
            <person name="Zaremba-Niedzwiedzka K."/>
            <person name="Martijn J."/>
            <person name="Lind A.E."/>
            <person name="van Eijk R."/>
            <person name="Schleper C."/>
            <person name="Guy L."/>
            <person name="Ettema T.J."/>
        </authorList>
    </citation>
    <scope>NUCLEOTIDE SEQUENCE</scope>
</reference>
<gene>
    <name evidence="1" type="ORF">LCGC14_1875880</name>
</gene>
<name>A0A0F9GRT1_9ZZZZ</name>
<dbReference type="EMBL" id="LAZR01019221">
    <property type="protein sequence ID" value="KKL93321.1"/>
    <property type="molecule type" value="Genomic_DNA"/>
</dbReference>
<organism evidence="1">
    <name type="scientific">marine sediment metagenome</name>
    <dbReference type="NCBI Taxonomy" id="412755"/>
    <lineage>
        <taxon>unclassified sequences</taxon>
        <taxon>metagenomes</taxon>
        <taxon>ecological metagenomes</taxon>
    </lineage>
</organism>
<accession>A0A0F9GRT1</accession>
<dbReference type="AlphaFoldDB" id="A0A0F9GRT1"/>
<sequence length="49" mass="5852">EEAKQAIKDFEEKEYLSDFTKKYQDKLDVNDTVNTISEKIDKLKEKVKQ</sequence>
<proteinExistence type="predicted"/>
<feature type="non-terminal residue" evidence="1">
    <location>
        <position position="1"/>
    </location>
</feature>
<evidence type="ECO:0000313" key="1">
    <source>
        <dbReference type="EMBL" id="KKL93321.1"/>
    </source>
</evidence>
<protein>
    <submittedName>
        <fullName evidence="1">Uncharacterized protein</fullName>
    </submittedName>
</protein>